<gene>
    <name evidence="2" type="ORF">SAMN05421870_1254</name>
</gene>
<dbReference type="AlphaFoldDB" id="A0A1H9WYB1"/>
<feature type="compositionally biased region" description="Gly residues" evidence="1">
    <location>
        <begin position="151"/>
        <end position="164"/>
    </location>
</feature>
<keyword evidence="3" id="KW-1185">Reference proteome</keyword>
<feature type="compositionally biased region" description="Basic and acidic residues" evidence="1">
    <location>
        <begin position="395"/>
        <end position="408"/>
    </location>
</feature>
<dbReference type="EMBL" id="FOGO01000025">
    <property type="protein sequence ID" value="SES38657.1"/>
    <property type="molecule type" value="Genomic_DNA"/>
</dbReference>
<feature type="region of interest" description="Disordered" evidence="1">
    <location>
        <begin position="1"/>
        <end position="25"/>
    </location>
</feature>
<organism evidence="2 3">
    <name type="scientific">Streptomyces qinglanensis</name>
    <dbReference type="NCBI Taxonomy" id="943816"/>
    <lineage>
        <taxon>Bacteria</taxon>
        <taxon>Bacillati</taxon>
        <taxon>Actinomycetota</taxon>
        <taxon>Actinomycetes</taxon>
        <taxon>Kitasatosporales</taxon>
        <taxon>Streptomycetaceae</taxon>
        <taxon>Streptomyces</taxon>
    </lineage>
</organism>
<feature type="region of interest" description="Disordered" evidence="1">
    <location>
        <begin position="130"/>
        <end position="170"/>
    </location>
</feature>
<evidence type="ECO:0000313" key="2">
    <source>
        <dbReference type="EMBL" id="SES38657.1"/>
    </source>
</evidence>
<dbReference type="Proteomes" id="UP000182841">
    <property type="component" value="Unassembled WGS sequence"/>
</dbReference>
<protein>
    <submittedName>
        <fullName evidence="2">Uncharacterized protein</fullName>
    </submittedName>
</protein>
<evidence type="ECO:0000313" key="3">
    <source>
        <dbReference type="Proteomes" id="UP000182841"/>
    </source>
</evidence>
<evidence type="ECO:0000256" key="1">
    <source>
        <dbReference type="SAM" id="MobiDB-lite"/>
    </source>
</evidence>
<feature type="region of interest" description="Disordered" evidence="1">
    <location>
        <begin position="395"/>
        <end position="416"/>
    </location>
</feature>
<proteinExistence type="predicted"/>
<reference evidence="3" key="1">
    <citation type="submission" date="2016-10" db="EMBL/GenBank/DDBJ databases">
        <authorList>
            <person name="Varghese N."/>
            <person name="Submissions S."/>
        </authorList>
    </citation>
    <scope>NUCLEOTIDE SEQUENCE [LARGE SCALE GENOMIC DNA]</scope>
    <source>
        <strain evidence="3">CGMCC 4.6825</strain>
    </source>
</reference>
<sequence length="473" mass="48516">MAAASPVGREADATHRSTAVGGLASGPRKPLDADALMRLRALVFRDQRLSFRAKGLFGLITTPEFGFGGATVAERTAEYATDSVAAARAALGELEEFGYLVRDRPAEPGGSAAPTAYVLARTAGAALLGASGPDGGSSVSGETAEHREAPSGGGVRGLEPTGGRGRAHGGSFLVSSRVQEVLLALPDDLRKALRATARTDRPRALVAAVERELHTVSSNRLVERIRRRWVSQGYGRLLAAGALKRPVGAAVALVRAGPCPDPRCEDGRLEDGTACRACAEREKDRRAEHARRGGQQQDVQPPPCAYCGAAPGADGEPCDGCARASKAVDEEVAELVEVAVRAWAAVPGTSVAEAREAVGRAVARARTDAAEAGAAAAGQALAARLAALEEAGRARMTGRESGGRHRADLGAASDRLGHVTGRPLGARAVARADSCPGTNGSGCPGGRAAMGSDGLCLRCRAGAGSREVRDRGQ</sequence>
<name>A0A1H9WYB1_9ACTN</name>
<accession>A0A1H9WYB1</accession>